<evidence type="ECO:0000259" key="3">
    <source>
        <dbReference type="Pfam" id="PF10145"/>
    </source>
</evidence>
<dbReference type="InterPro" id="IPR010090">
    <property type="entry name" value="Phage_tape_meas"/>
</dbReference>
<keyword evidence="2" id="KW-0472">Membrane</keyword>
<keyword evidence="5" id="KW-1185">Reference proteome</keyword>
<feature type="domain" description="Phage tail tape measure protein" evidence="3">
    <location>
        <begin position="98"/>
        <end position="296"/>
    </location>
</feature>
<keyword evidence="2" id="KW-1133">Transmembrane helix</keyword>
<name>A0A133ZYY1_9FIRM</name>
<dbReference type="STRING" id="467210.HMPREF1866_00402"/>
<accession>A0A133ZYY1</accession>
<evidence type="ECO:0000313" key="5">
    <source>
        <dbReference type="Proteomes" id="UP000070394"/>
    </source>
</evidence>
<keyword evidence="1" id="KW-1188">Viral release from host cell</keyword>
<organism evidence="4 5">
    <name type="scientific">Lachnoanaerobaculum saburreum</name>
    <dbReference type="NCBI Taxonomy" id="467210"/>
    <lineage>
        <taxon>Bacteria</taxon>
        <taxon>Bacillati</taxon>
        <taxon>Bacillota</taxon>
        <taxon>Clostridia</taxon>
        <taxon>Lachnospirales</taxon>
        <taxon>Lachnospiraceae</taxon>
        <taxon>Lachnoanaerobaculum</taxon>
    </lineage>
</organism>
<dbReference type="EMBL" id="LSDA01000011">
    <property type="protein sequence ID" value="KXB60621.1"/>
    <property type="molecule type" value="Genomic_DNA"/>
</dbReference>
<dbReference type="NCBIfam" id="TIGR01760">
    <property type="entry name" value="tape_meas_TP901"/>
    <property type="match status" value="1"/>
</dbReference>
<dbReference type="PANTHER" id="PTHR37813:SF1">
    <property type="entry name" value="FELS-2 PROPHAGE PROTEIN"/>
    <property type="match status" value="1"/>
</dbReference>
<proteinExistence type="predicted"/>
<dbReference type="Pfam" id="PF10145">
    <property type="entry name" value="PhageMin_Tail"/>
    <property type="match status" value="1"/>
</dbReference>
<feature type="transmembrane region" description="Helical" evidence="2">
    <location>
        <begin position="622"/>
        <end position="643"/>
    </location>
</feature>
<comment type="caution">
    <text evidence="4">The sequence shown here is derived from an EMBL/GenBank/DDBJ whole genome shotgun (WGS) entry which is preliminary data.</text>
</comment>
<protein>
    <submittedName>
        <fullName evidence="4">Phage tail tape measure protein, TP901 family</fullName>
    </submittedName>
</protein>
<dbReference type="AlphaFoldDB" id="A0A133ZYY1"/>
<evidence type="ECO:0000256" key="2">
    <source>
        <dbReference type="SAM" id="Phobius"/>
    </source>
</evidence>
<dbReference type="PANTHER" id="PTHR37813">
    <property type="entry name" value="FELS-2 PROPHAGE PROTEIN"/>
    <property type="match status" value="1"/>
</dbReference>
<evidence type="ECO:0000256" key="1">
    <source>
        <dbReference type="ARBA" id="ARBA00022612"/>
    </source>
</evidence>
<evidence type="ECO:0000313" key="4">
    <source>
        <dbReference type="EMBL" id="KXB60621.1"/>
    </source>
</evidence>
<dbReference type="Proteomes" id="UP000070394">
    <property type="component" value="Unassembled WGS sequence"/>
</dbReference>
<sequence>MQRRWKRLAGNSEQELAIRIAGKVENSLKQSFGMTEDGISHLAGMAKKAAVMITGAFAAIKVGQFIGDAVSEYSEFEQSMANTAGIAGATESEYDKLSKAAREAGKATTFTASEAADALGYMALAGWDVETSTKALTPVLKLAEATQADLATTSDQVTDSMSAMGVGIDELQEYLDVVVMTNNKANTTSADLMDAMIGCGGAARASGMDFKETATALGILANNGVKGAEAGTALNSMLVRISTKDAAKAAFEDLGVAVYDNAGKMRDMRQILIDLNGAMSGLTEEEKNNYMAAIAGTNYYSKFGYLLDGVKEGADGAASAWDALADNLNNSSGALDTMDARVTNTLKGAVARFGSAISDLKISMVEAFGPHAIKIMDGLSNTIPKITENFVGMINKLPIDDFMTGVGNMSAGVMDFLVTLTGGEGSIDSFSNMMSDTFGIELPESIRSAIEVAQDFIKRGQEVAGFLIGTLKNAIGNVMEKIAENEHTFDVILDLLSDLKWKFLEAFDNAKPTITYIAETAIPNITDALLKVVGGVTDVADAFVQWDGFLPTITAIGTAVAAIKFYKFVTGVYSAAKALTILNIAKAKDMALTLAIKAMYIQDAIVKAASVVQTYALAAAQAVWNVAATIGAGVTGALGAAFAFLISPIGLAIVAIGGIIAIGVLLWKNWDTVKEKAGQLGAWLGEKFNAIKESIGNAIEGFKNKFPVAFAFIEGVFNGWKATIDGVIGGVKQVFQGVIDFVQGVFTGNWSQALEGLKSIFSGAFGVLSSLALAPLNAMKGVVTGALSAINVATDGKLSEIKSFFTTHLEGAKNTVVGILDGIKNAFNEKLEAAKSIVSGAVNAIKGFFNFKWELPKLKMPHFSIKGDFSLAPPKVPTLGVEWYKDGGIMTSPTMFGINGNNAMVGGEAGAEAILPLSDLWNKMGGFIDSAIGESVKILAERIEDFQTGTNRVSLSTLSDRIASSGYTVAGASGDGGAVSINYAPVYKFEGSVSKDDIIQANEISQDKFDKLMRQWMKDKGRTRF</sequence>
<feature type="transmembrane region" description="Helical" evidence="2">
    <location>
        <begin position="649"/>
        <end position="667"/>
    </location>
</feature>
<keyword evidence="2" id="KW-0812">Transmembrane</keyword>
<gene>
    <name evidence="4" type="ORF">HMPREF1866_00402</name>
</gene>
<dbReference type="PATRIC" id="fig|467210.3.peg.397"/>
<reference evidence="5" key="1">
    <citation type="submission" date="2016-01" db="EMBL/GenBank/DDBJ databases">
        <authorList>
            <person name="Mitreva M."/>
            <person name="Pepin K.H."/>
            <person name="Mihindukulasuriya K.A."/>
            <person name="Fulton R."/>
            <person name="Fronick C."/>
            <person name="O'Laughlin M."/>
            <person name="Miner T."/>
            <person name="Herter B."/>
            <person name="Rosa B.A."/>
            <person name="Cordes M."/>
            <person name="Tomlinson C."/>
            <person name="Wollam A."/>
            <person name="Palsikar V.B."/>
            <person name="Mardis E.R."/>
            <person name="Wilson R.K."/>
        </authorList>
    </citation>
    <scope>NUCLEOTIDE SEQUENCE [LARGE SCALE GENOMIC DNA]</scope>
    <source>
        <strain evidence="5">DNF00896</strain>
    </source>
</reference>